<dbReference type="EMBL" id="JABRWJ010000005">
    <property type="protein sequence ID" value="NRF68664.1"/>
    <property type="molecule type" value="Genomic_DNA"/>
</dbReference>
<feature type="region of interest" description="Disordered" evidence="1">
    <location>
        <begin position="106"/>
        <end position="129"/>
    </location>
</feature>
<reference evidence="2 3" key="1">
    <citation type="submission" date="2020-05" db="EMBL/GenBank/DDBJ databases">
        <title>Aquincola sp. isolate from soil.</title>
        <authorList>
            <person name="Han J."/>
            <person name="Kim D.-U."/>
        </authorList>
    </citation>
    <scope>NUCLEOTIDE SEQUENCE [LARGE SCALE GENOMIC DNA]</scope>
    <source>
        <strain evidence="2 3">S2</strain>
    </source>
</reference>
<evidence type="ECO:0000313" key="3">
    <source>
        <dbReference type="Proteomes" id="UP000737171"/>
    </source>
</evidence>
<organism evidence="2 3">
    <name type="scientific">Pseudaquabacterium terrae</name>
    <dbReference type="NCBI Taxonomy" id="2732868"/>
    <lineage>
        <taxon>Bacteria</taxon>
        <taxon>Pseudomonadati</taxon>
        <taxon>Pseudomonadota</taxon>
        <taxon>Betaproteobacteria</taxon>
        <taxon>Burkholderiales</taxon>
        <taxon>Sphaerotilaceae</taxon>
        <taxon>Pseudaquabacterium</taxon>
    </lineage>
</organism>
<dbReference type="RefSeq" id="WP_173124593.1">
    <property type="nucleotide sequence ID" value="NZ_JABRWJ010000005.1"/>
</dbReference>
<keyword evidence="3" id="KW-1185">Reference proteome</keyword>
<accession>A0ABX2EJD1</accession>
<protein>
    <recommendedName>
        <fullName evidence="4">DNA-binding protein</fullName>
    </recommendedName>
</protein>
<evidence type="ECO:0008006" key="4">
    <source>
        <dbReference type="Google" id="ProtNLM"/>
    </source>
</evidence>
<sequence length="129" mass="14043">MTDVPKKTRRTKTPQEAAAAAGLEGLQLIGADDLAALLGRSPRTVRVDASRNPGNLPPRFHVPGTRKLAWRVVDVRRWSESTAAEARVKAAAAKALYEREQQAARTASLRVKSVKLPPPTAWPSEPDDE</sequence>
<dbReference type="Proteomes" id="UP000737171">
    <property type="component" value="Unassembled WGS sequence"/>
</dbReference>
<comment type="caution">
    <text evidence="2">The sequence shown here is derived from an EMBL/GenBank/DDBJ whole genome shotgun (WGS) entry which is preliminary data.</text>
</comment>
<evidence type="ECO:0000256" key="1">
    <source>
        <dbReference type="SAM" id="MobiDB-lite"/>
    </source>
</evidence>
<proteinExistence type="predicted"/>
<evidence type="ECO:0000313" key="2">
    <source>
        <dbReference type="EMBL" id="NRF68664.1"/>
    </source>
</evidence>
<gene>
    <name evidence="2" type="ORF">HLB44_16855</name>
</gene>
<name>A0ABX2EJD1_9BURK</name>